<evidence type="ECO:0000256" key="1">
    <source>
        <dbReference type="ARBA" id="ARBA00022516"/>
    </source>
</evidence>
<keyword evidence="3" id="KW-0443">Lipid metabolism</keyword>
<dbReference type="OrthoDB" id="8442777at2"/>
<name>A0A7X2RX36_9PSED</name>
<evidence type="ECO:0000256" key="2">
    <source>
        <dbReference type="ARBA" id="ARBA00022801"/>
    </source>
</evidence>
<dbReference type="GO" id="GO:0008770">
    <property type="term" value="F:[acyl-carrier-protein] phosphodiesterase activity"/>
    <property type="evidence" value="ECO:0007669"/>
    <property type="project" value="InterPro"/>
</dbReference>
<sequence length="206" mass="23270">MNYLAHLHLGGQLPAQLLGSLYGDFVKGPLQGQFSPQIESAIALHRSIDRFTDSHPQVGEALSRFTLTRRRYAGIVLDVFFDHCLARDWALYADQPLERFTCDVYRVLAAEPALPGRLAQIAPYMAADDWLGSYREFAVMEQVLRGISRRLTRPQELDHAMQELQALYEPLSEDFRVFYPQLQMFAAQHSGSLGRLAPALAPHRSA</sequence>
<evidence type="ECO:0000313" key="5">
    <source>
        <dbReference type="EMBL" id="MTD20870.1"/>
    </source>
</evidence>
<proteinExistence type="predicted"/>
<evidence type="ECO:0000256" key="4">
    <source>
        <dbReference type="ARBA" id="ARBA00023160"/>
    </source>
</evidence>
<accession>A0A7X2RX36</accession>
<dbReference type="RefSeq" id="WP_154744507.1">
    <property type="nucleotide sequence ID" value="NZ_JBHSTG010000018.1"/>
</dbReference>
<dbReference type="AlphaFoldDB" id="A0A7X2RX36"/>
<organism evidence="5 6">
    <name type="scientific">Pseudomonas karstica</name>
    <dbReference type="NCBI Taxonomy" id="1055468"/>
    <lineage>
        <taxon>Bacteria</taxon>
        <taxon>Pseudomonadati</taxon>
        <taxon>Pseudomonadota</taxon>
        <taxon>Gammaproteobacteria</taxon>
        <taxon>Pseudomonadales</taxon>
        <taxon>Pseudomonadaceae</taxon>
        <taxon>Pseudomonas</taxon>
    </lineage>
</organism>
<keyword evidence="2" id="KW-0378">Hydrolase</keyword>
<dbReference type="PANTHER" id="PTHR38764:SF1">
    <property type="entry name" value="ACYL CARRIER PROTEIN PHOSPHODIESTERASE"/>
    <property type="match status" value="1"/>
</dbReference>
<reference evidence="5 6" key="1">
    <citation type="submission" date="2019-11" db="EMBL/GenBank/DDBJ databases">
        <title>Pseudmonas karstica sp. nov. and Pseudomonas spelaei sp. nov. from caves.</title>
        <authorList>
            <person name="Zeman M."/>
        </authorList>
    </citation>
    <scope>NUCLEOTIDE SEQUENCE [LARGE SCALE GENOMIC DNA]</scope>
    <source>
        <strain evidence="5 6">CCM 7891</strain>
    </source>
</reference>
<comment type="caution">
    <text evidence="5">The sequence shown here is derived from an EMBL/GenBank/DDBJ whole genome shotgun (WGS) entry which is preliminary data.</text>
</comment>
<dbReference type="InterPro" id="IPR007431">
    <property type="entry name" value="ACP_PD"/>
</dbReference>
<evidence type="ECO:0000313" key="6">
    <source>
        <dbReference type="Proteomes" id="UP000431485"/>
    </source>
</evidence>
<keyword evidence="1" id="KW-0444">Lipid biosynthesis</keyword>
<dbReference type="PANTHER" id="PTHR38764">
    <property type="entry name" value="ACYL CARRIER PROTEIN PHOSPHODIESTERASE"/>
    <property type="match status" value="1"/>
</dbReference>
<protein>
    <submittedName>
        <fullName evidence="5">DUF479 domain-containing protein</fullName>
    </submittedName>
</protein>
<keyword evidence="4" id="KW-0276">Fatty acid metabolism</keyword>
<dbReference type="EMBL" id="WLYI01000023">
    <property type="protein sequence ID" value="MTD20870.1"/>
    <property type="molecule type" value="Genomic_DNA"/>
</dbReference>
<keyword evidence="4" id="KW-0275">Fatty acid biosynthesis</keyword>
<dbReference type="PIRSF" id="PIRSF011489">
    <property type="entry name" value="DUF479"/>
    <property type="match status" value="1"/>
</dbReference>
<dbReference type="GO" id="GO:0006633">
    <property type="term" value="P:fatty acid biosynthetic process"/>
    <property type="evidence" value="ECO:0007669"/>
    <property type="project" value="UniProtKB-KW"/>
</dbReference>
<gene>
    <name evidence="5" type="ORF">GIR22_17225</name>
</gene>
<evidence type="ECO:0000256" key="3">
    <source>
        <dbReference type="ARBA" id="ARBA00023098"/>
    </source>
</evidence>
<keyword evidence="6" id="KW-1185">Reference proteome</keyword>
<dbReference type="Proteomes" id="UP000431485">
    <property type="component" value="Unassembled WGS sequence"/>
</dbReference>
<dbReference type="Pfam" id="PF04336">
    <property type="entry name" value="ACP_PD"/>
    <property type="match status" value="1"/>
</dbReference>